<dbReference type="GO" id="GO:0006457">
    <property type="term" value="P:protein folding"/>
    <property type="evidence" value="ECO:0007669"/>
    <property type="project" value="InterPro"/>
</dbReference>
<dbReference type="GO" id="GO:0016272">
    <property type="term" value="C:prefoldin complex"/>
    <property type="evidence" value="ECO:0007669"/>
    <property type="project" value="InterPro"/>
</dbReference>
<organism evidence="6">
    <name type="scientific">Cuerna arida</name>
    <dbReference type="NCBI Taxonomy" id="1464854"/>
    <lineage>
        <taxon>Eukaryota</taxon>
        <taxon>Metazoa</taxon>
        <taxon>Ecdysozoa</taxon>
        <taxon>Arthropoda</taxon>
        <taxon>Hexapoda</taxon>
        <taxon>Insecta</taxon>
        <taxon>Pterygota</taxon>
        <taxon>Neoptera</taxon>
        <taxon>Paraneoptera</taxon>
        <taxon>Hemiptera</taxon>
        <taxon>Auchenorrhyncha</taxon>
        <taxon>Membracoidea</taxon>
        <taxon>Cicadellidae</taxon>
        <taxon>Cicadellinae</taxon>
        <taxon>Proconiini</taxon>
        <taxon>Cuerna</taxon>
    </lineage>
</organism>
<dbReference type="AlphaFoldDB" id="A0A1B6GUP2"/>
<evidence type="ECO:0000256" key="5">
    <source>
        <dbReference type="SAM" id="MobiDB-lite"/>
    </source>
</evidence>
<dbReference type="Pfam" id="PF01920">
    <property type="entry name" value="Prefoldin_2"/>
    <property type="match status" value="1"/>
</dbReference>
<evidence type="ECO:0000256" key="3">
    <source>
        <dbReference type="ARBA" id="ARBA00023186"/>
    </source>
</evidence>
<evidence type="ECO:0000256" key="4">
    <source>
        <dbReference type="ARBA" id="ARBA00024667"/>
    </source>
</evidence>
<comment type="subunit">
    <text evidence="2">Heterohexamer of two PFD-alpha type and four PFD-beta type subunits.</text>
</comment>
<comment type="function">
    <text evidence="4">Binds specifically to cytosolic chaperonin (c-CPN) and transfers target proteins to it. Binds to nascent polypeptide chain and promotes folding in an environment in which there are many competing pathways for nonnative proteins.</text>
</comment>
<protein>
    <recommendedName>
        <fullName evidence="7">Prefoldin subunit 2</fullName>
    </recommendedName>
</protein>
<dbReference type="SUPFAM" id="SSF46579">
    <property type="entry name" value="Prefoldin"/>
    <property type="match status" value="1"/>
</dbReference>
<dbReference type="CDD" id="cd23163">
    <property type="entry name" value="Prefoldin_2"/>
    <property type="match status" value="1"/>
</dbReference>
<dbReference type="Gene3D" id="1.10.287.370">
    <property type="match status" value="1"/>
</dbReference>
<dbReference type="InterPro" id="IPR002777">
    <property type="entry name" value="PFD_beta-like"/>
</dbReference>
<proteinExistence type="inferred from homology"/>
<accession>A0A1B6GUP2</accession>
<dbReference type="FunFam" id="1.10.287.370:FF:000002">
    <property type="entry name" value="Prefoldin subunit 2"/>
    <property type="match status" value="1"/>
</dbReference>
<evidence type="ECO:0008006" key="7">
    <source>
        <dbReference type="Google" id="ProtNLM"/>
    </source>
</evidence>
<dbReference type="PANTHER" id="PTHR13303">
    <property type="entry name" value="PREFOLDIN SUBUNIT 2"/>
    <property type="match status" value="1"/>
</dbReference>
<feature type="compositionally biased region" description="Basic and acidic residues" evidence="5">
    <location>
        <begin position="121"/>
        <end position="138"/>
    </location>
</feature>
<reference evidence="6" key="1">
    <citation type="submission" date="2015-11" db="EMBL/GenBank/DDBJ databases">
        <title>De novo transcriptome assembly of four potential Pierce s Disease insect vectors from Arizona vineyards.</title>
        <authorList>
            <person name="Tassone E.E."/>
        </authorList>
    </citation>
    <scope>NUCLEOTIDE SEQUENCE</scope>
</reference>
<dbReference type="InterPro" id="IPR009053">
    <property type="entry name" value="Prefoldin"/>
</dbReference>
<feature type="region of interest" description="Disordered" evidence="5">
    <location>
        <begin position="121"/>
        <end position="147"/>
    </location>
</feature>
<evidence type="ECO:0000313" key="6">
    <source>
        <dbReference type="EMBL" id="JAS66141.1"/>
    </source>
</evidence>
<sequence length="147" mass="16789">MNADNKKPKTNKVKSVSGDEVYNSFQTLRNEQRTLANKISELEYDLNEHKIVIDTLKDLDGDRKCFRMVGGVLCEKTVKEVLPVLSTNKQQLSNLIDSLNKQLTKKGIEINEYKEKHSIRIKGQDEEESTEKKVDDAPARNVMVNPL</sequence>
<dbReference type="EMBL" id="GECZ01003628">
    <property type="protein sequence ID" value="JAS66141.1"/>
    <property type="molecule type" value="Transcribed_RNA"/>
</dbReference>
<name>A0A1B6GUP2_9HEMI</name>
<dbReference type="GO" id="GO:0051082">
    <property type="term" value="F:unfolded protein binding"/>
    <property type="evidence" value="ECO:0007669"/>
    <property type="project" value="InterPro"/>
</dbReference>
<gene>
    <name evidence="6" type="ORF">g.7229</name>
</gene>
<evidence type="ECO:0000256" key="1">
    <source>
        <dbReference type="ARBA" id="ARBA00008045"/>
    </source>
</evidence>
<evidence type="ECO:0000256" key="2">
    <source>
        <dbReference type="ARBA" id="ARBA00011695"/>
    </source>
</evidence>
<keyword evidence="3" id="KW-0143">Chaperone</keyword>
<comment type="similarity">
    <text evidence="1">Belongs to the prefoldin subunit beta family.</text>
</comment>
<dbReference type="InterPro" id="IPR027235">
    <property type="entry name" value="PFD2"/>
</dbReference>